<keyword evidence="3" id="KW-1015">Disulfide bond</keyword>
<evidence type="ECO:0000256" key="5">
    <source>
        <dbReference type="ARBA" id="ARBA00023319"/>
    </source>
</evidence>
<dbReference type="GO" id="GO:0050839">
    <property type="term" value="F:cell adhesion molecule binding"/>
    <property type="evidence" value="ECO:0007669"/>
    <property type="project" value="TreeGrafter"/>
</dbReference>
<dbReference type="InterPro" id="IPR036179">
    <property type="entry name" value="Ig-like_dom_sf"/>
</dbReference>
<keyword evidence="5" id="KW-0393">Immunoglobulin domain</keyword>
<dbReference type="Pfam" id="PF13927">
    <property type="entry name" value="Ig_3"/>
    <property type="match status" value="1"/>
</dbReference>
<dbReference type="InterPro" id="IPR013162">
    <property type="entry name" value="CD80_C2-set"/>
</dbReference>
<dbReference type="OrthoDB" id="6413693at2759"/>
<dbReference type="STRING" id="35525.A0A162D8W6"/>
<name>A0A162D8W6_9CRUS</name>
<dbReference type="PANTHER" id="PTHR11640">
    <property type="entry name" value="NEPHRIN"/>
    <property type="match status" value="1"/>
</dbReference>
<dbReference type="InterPro" id="IPR013783">
    <property type="entry name" value="Ig-like_fold"/>
</dbReference>
<keyword evidence="9" id="KW-1185">Reference proteome</keyword>
<reference evidence="8 9" key="1">
    <citation type="submission" date="2016-03" db="EMBL/GenBank/DDBJ databases">
        <title>EvidentialGene: Evidence-directed Construction of Genes on Genomes.</title>
        <authorList>
            <person name="Gilbert D.G."/>
            <person name="Choi J.-H."/>
            <person name="Mockaitis K."/>
            <person name="Colbourne J."/>
            <person name="Pfrender M."/>
        </authorList>
    </citation>
    <scope>NUCLEOTIDE SEQUENCE [LARGE SCALE GENOMIC DNA]</scope>
    <source>
        <strain evidence="8 9">Xinb3</strain>
        <tissue evidence="8">Complete organism</tissue>
    </source>
</reference>
<dbReference type="SUPFAM" id="SSF48726">
    <property type="entry name" value="Immunoglobulin"/>
    <property type="match status" value="2"/>
</dbReference>
<dbReference type="Gene3D" id="2.60.40.10">
    <property type="entry name" value="Immunoglobulins"/>
    <property type="match status" value="2"/>
</dbReference>
<dbReference type="AlphaFoldDB" id="A0A162D8W6"/>
<sequence length="305" mass="32988">MAIRSRYATLAVTIPPEPPQIVQGSHLITTEDREVELECQSRAGKPAAEIIWLDGDGNLITNNVEVFKEVLADGKRTNVKSVLKLSPKMHYHNKNITCQAQNAAERSPRSVSLLMEVKYAPKVTVTLEQERIAELESVRLSCHADANPPNVIYKWYINDEIAHGDYSTELIIASASRQLNDAIVKCEVTNAVGKGEDNQTLSVHSGVSNSQASLYATNPHTVIPMTGIDPRFSAAYGNPYLRSSTTSLPPPHLNGGLATYGSVRSGPAPQVAPARTPPPSAVSPHSQYIVSNKAQLKPGTLATHV</sequence>
<evidence type="ECO:0000259" key="7">
    <source>
        <dbReference type="PROSITE" id="PS50835"/>
    </source>
</evidence>
<accession>A0A162D8W6</accession>
<comment type="caution">
    <text evidence="8">The sequence shown here is derived from an EMBL/GenBank/DDBJ whole genome shotgun (WGS) entry which is preliminary data.</text>
</comment>
<proteinExistence type="predicted"/>
<feature type="region of interest" description="Disordered" evidence="6">
    <location>
        <begin position="255"/>
        <end position="284"/>
    </location>
</feature>
<organism evidence="8 9">
    <name type="scientific">Daphnia magna</name>
    <dbReference type="NCBI Taxonomy" id="35525"/>
    <lineage>
        <taxon>Eukaryota</taxon>
        <taxon>Metazoa</taxon>
        <taxon>Ecdysozoa</taxon>
        <taxon>Arthropoda</taxon>
        <taxon>Crustacea</taxon>
        <taxon>Branchiopoda</taxon>
        <taxon>Diplostraca</taxon>
        <taxon>Cladocera</taxon>
        <taxon>Anomopoda</taxon>
        <taxon>Daphniidae</taxon>
        <taxon>Daphnia</taxon>
    </lineage>
</organism>
<dbReference type="GO" id="GO:0098609">
    <property type="term" value="P:cell-cell adhesion"/>
    <property type="evidence" value="ECO:0007669"/>
    <property type="project" value="TreeGrafter"/>
</dbReference>
<evidence type="ECO:0000313" key="9">
    <source>
        <dbReference type="Proteomes" id="UP000076858"/>
    </source>
</evidence>
<gene>
    <name evidence="8" type="ORF">APZ42_027143</name>
</gene>
<dbReference type="InterPro" id="IPR051275">
    <property type="entry name" value="Cell_adhesion_signaling"/>
</dbReference>
<feature type="domain" description="Ig-like" evidence="7">
    <location>
        <begin position="19"/>
        <end position="112"/>
    </location>
</feature>
<dbReference type="PANTHER" id="PTHR11640:SF31">
    <property type="entry name" value="IRREGULAR CHIASM C-ROUGHEST PROTEIN-RELATED"/>
    <property type="match status" value="1"/>
</dbReference>
<protein>
    <submittedName>
        <fullName evidence="8">Irregular chiasm C-roughest protein</fullName>
    </submittedName>
</protein>
<dbReference type="GO" id="GO:0005911">
    <property type="term" value="C:cell-cell junction"/>
    <property type="evidence" value="ECO:0007669"/>
    <property type="project" value="TreeGrafter"/>
</dbReference>
<dbReference type="PROSITE" id="PS50835">
    <property type="entry name" value="IG_LIKE"/>
    <property type="match status" value="2"/>
</dbReference>
<evidence type="ECO:0000256" key="4">
    <source>
        <dbReference type="ARBA" id="ARBA00023180"/>
    </source>
</evidence>
<dbReference type="Proteomes" id="UP000076858">
    <property type="component" value="Unassembled WGS sequence"/>
</dbReference>
<dbReference type="GO" id="GO:0005886">
    <property type="term" value="C:plasma membrane"/>
    <property type="evidence" value="ECO:0007669"/>
    <property type="project" value="TreeGrafter"/>
</dbReference>
<evidence type="ECO:0000256" key="1">
    <source>
        <dbReference type="ARBA" id="ARBA00004479"/>
    </source>
</evidence>
<evidence type="ECO:0000313" key="8">
    <source>
        <dbReference type="EMBL" id="KZS08504.1"/>
    </source>
</evidence>
<evidence type="ECO:0000256" key="2">
    <source>
        <dbReference type="ARBA" id="ARBA00023136"/>
    </source>
</evidence>
<comment type="subcellular location">
    <subcellularLocation>
        <location evidence="1">Membrane</location>
        <topology evidence="1">Single-pass type I membrane protein</topology>
    </subcellularLocation>
</comment>
<keyword evidence="4" id="KW-0325">Glycoprotein</keyword>
<dbReference type="EMBL" id="LRGB01002190">
    <property type="protein sequence ID" value="KZS08504.1"/>
    <property type="molecule type" value="Genomic_DNA"/>
</dbReference>
<dbReference type="InterPro" id="IPR007110">
    <property type="entry name" value="Ig-like_dom"/>
</dbReference>
<dbReference type="Pfam" id="PF08205">
    <property type="entry name" value="C2-set_2"/>
    <property type="match status" value="1"/>
</dbReference>
<evidence type="ECO:0000256" key="6">
    <source>
        <dbReference type="SAM" id="MobiDB-lite"/>
    </source>
</evidence>
<evidence type="ECO:0000256" key="3">
    <source>
        <dbReference type="ARBA" id="ARBA00023157"/>
    </source>
</evidence>
<keyword evidence="2" id="KW-0472">Membrane</keyword>
<feature type="domain" description="Ig-like" evidence="7">
    <location>
        <begin position="121"/>
        <end position="202"/>
    </location>
</feature>